<dbReference type="RefSeq" id="WP_188400857.1">
    <property type="nucleotide sequence ID" value="NZ_BMCE01000001.1"/>
</dbReference>
<dbReference type="PANTHER" id="PTHR43879">
    <property type="entry name" value="ABC TRANSPORTER PERMEASE PROTEIN"/>
    <property type="match status" value="1"/>
</dbReference>
<dbReference type="Pfam" id="PF00528">
    <property type="entry name" value="BPD_transp_1"/>
    <property type="match status" value="1"/>
</dbReference>
<protein>
    <submittedName>
        <fullName evidence="8">Carbohydrate ABC transporter permease</fullName>
    </submittedName>
</protein>
<dbReference type="EMBL" id="JAFHKS010000044">
    <property type="protein sequence ID" value="MBN3546545.1"/>
    <property type="molecule type" value="Genomic_DNA"/>
</dbReference>
<keyword evidence="2 6" id="KW-0813">Transport</keyword>
<proteinExistence type="inferred from homology"/>
<feature type="transmembrane region" description="Helical" evidence="6">
    <location>
        <begin position="237"/>
        <end position="258"/>
    </location>
</feature>
<dbReference type="PROSITE" id="PS50928">
    <property type="entry name" value="ABC_TM1"/>
    <property type="match status" value="1"/>
</dbReference>
<accession>A0ABS2ZIL6</accession>
<keyword evidence="9" id="KW-1185">Reference proteome</keyword>
<evidence type="ECO:0000256" key="5">
    <source>
        <dbReference type="ARBA" id="ARBA00023136"/>
    </source>
</evidence>
<keyword evidence="5 6" id="KW-0472">Membrane</keyword>
<dbReference type="Proteomes" id="UP001319060">
    <property type="component" value="Unassembled WGS sequence"/>
</dbReference>
<feature type="transmembrane region" description="Helical" evidence="6">
    <location>
        <begin position="104"/>
        <end position="124"/>
    </location>
</feature>
<feature type="transmembrane region" description="Helical" evidence="6">
    <location>
        <begin position="180"/>
        <end position="201"/>
    </location>
</feature>
<comment type="similarity">
    <text evidence="6">Belongs to the binding-protein-dependent transport system permease family.</text>
</comment>
<feature type="transmembrane region" description="Helical" evidence="6">
    <location>
        <begin position="136"/>
        <end position="159"/>
    </location>
</feature>
<evidence type="ECO:0000256" key="2">
    <source>
        <dbReference type="ARBA" id="ARBA00022448"/>
    </source>
</evidence>
<evidence type="ECO:0000313" key="8">
    <source>
        <dbReference type="EMBL" id="MBN3546545.1"/>
    </source>
</evidence>
<dbReference type="SUPFAM" id="SSF161098">
    <property type="entry name" value="MetI-like"/>
    <property type="match status" value="1"/>
</dbReference>
<keyword evidence="4 6" id="KW-1133">Transmembrane helix</keyword>
<feature type="transmembrane region" description="Helical" evidence="6">
    <location>
        <begin position="72"/>
        <end position="92"/>
    </location>
</feature>
<dbReference type="Gene3D" id="1.10.3720.10">
    <property type="entry name" value="MetI-like"/>
    <property type="match status" value="1"/>
</dbReference>
<comment type="caution">
    <text evidence="8">The sequence shown here is derived from an EMBL/GenBank/DDBJ whole genome shotgun (WGS) entry which is preliminary data.</text>
</comment>
<feature type="transmembrane region" description="Helical" evidence="6">
    <location>
        <begin position="12"/>
        <end position="30"/>
    </location>
</feature>
<comment type="subcellular location">
    <subcellularLocation>
        <location evidence="6">Cell membrane</location>
        <topology evidence="6">Multi-pass membrane protein</topology>
    </subcellularLocation>
    <subcellularLocation>
        <location evidence="1">Membrane</location>
        <topology evidence="1">Multi-pass membrane protein</topology>
    </subcellularLocation>
</comment>
<reference evidence="8 9" key="1">
    <citation type="submission" date="2021-01" db="EMBL/GenBank/DDBJ databases">
        <title>Genome Sequencing of Type Strains.</title>
        <authorList>
            <person name="Lemaire J.F."/>
            <person name="Inderbitzin P."/>
            <person name="Collins S.B."/>
            <person name="Wespe N."/>
            <person name="Knight-Connoni V."/>
        </authorList>
    </citation>
    <scope>NUCLEOTIDE SEQUENCE [LARGE SCALE GENOMIC DNA]</scope>
    <source>
        <strain evidence="8 9">DSM 14730</strain>
    </source>
</reference>
<evidence type="ECO:0000256" key="6">
    <source>
        <dbReference type="RuleBase" id="RU363032"/>
    </source>
</evidence>
<evidence type="ECO:0000259" key="7">
    <source>
        <dbReference type="PROSITE" id="PS50928"/>
    </source>
</evidence>
<evidence type="ECO:0000256" key="1">
    <source>
        <dbReference type="ARBA" id="ARBA00004141"/>
    </source>
</evidence>
<dbReference type="CDD" id="cd06261">
    <property type="entry name" value="TM_PBP2"/>
    <property type="match status" value="1"/>
</dbReference>
<keyword evidence="3 6" id="KW-0812">Transmembrane</keyword>
<name>A0ABS2ZIL6_9BACL</name>
<dbReference type="InterPro" id="IPR000515">
    <property type="entry name" value="MetI-like"/>
</dbReference>
<evidence type="ECO:0000256" key="4">
    <source>
        <dbReference type="ARBA" id="ARBA00022989"/>
    </source>
</evidence>
<sequence>MALRTLTKPLLYLLLVGLSLLFLMPVYVMLVTSLKPLDQVTLSEMWKLPGTIDVSSYVTAFERLAPNLMNSFYLVIPATLLSALLGSLNGYVLSKWRFKGSETLFTVILFGMFIPYQSILIPLIQFLREIGLYNTIPGLIFVHVVYGIPITTLMFRNFYASIPDEMIESAKIDGAGFLRIFRHIMIPLSITGFVVVAIWQFTNIWNEFLFAVTITTSDQQPIMVALQNLSGSQIVQWNVQMAGALLAALPTLLVYIFLGKFFVKGLLAGSVKG</sequence>
<dbReference type="PANTHER" id="PTHR43879:SF1">
    <property type="entry name" value="GLUCOSE IMPORT SYSTEM PERMEASE PROTEIN GLCU"/>
    <property type="match status" value="1"/>
</dbReference>
<feature type="domain" description="ABC transmembrane type-1" evidence="7">
    <location>
        <begin position="68"/>
        <end position="258"/>
    </location>
</feature>
<evidence type="ECO:0000313" key="9">
    <source>
        <dbReference type="Proteomes" id="UP001319060"/>
    </source>
</evidence>
<organism evidence="8 9">
    <name type="scientific">Fictibacillus barbaricus</name>
    <dbReference type="NCBI Taxonomy" id="182136"/>
    <lineage>
        <taxon>Bacteria</taxon>
        <taxon>Bacillati</taxon>
        <taxon>Bacillota</taxon>
        <taxon>Bacilli</taxon>
        <taxon>Bacillales</taxon>
        <taxon>Fictibacillaceae</taxon>
        <taxon>Fictibacillus</taxon>
    </lineage>
</organism>
<gene>
    <name evidence="8" type="ORF">JYA64_14650</name>
</gene>
<dbReference type="InterPro" id="IPR035906">
    <property type="entry name" value="MetI-like_sf"/>
</dbReference>
<evidence type="ECO:0000256" key="3">
    <source>
        <dbReference type="ARBA" id="ARBA00022692"/>
    </source>
</evidence>